<accession>A0A803PBY5</accession>
<proteinExistence type="predicted"/>
<sequence>MIRPMGSDGSSGPIESHGPTIDSFFSGFEREERGGQVQERGPGLRWWRCAVGGGDVLGGPGEGPGLRWCCDLLQPHLASTSRSNRPQREGRGKWRVGK</sequence>
<protein>
    <submittedName>
        <fullName evidence="2">Uncharacterized protein</fullName>
    </submittedName>
</protein>
<dbReference type="EMBL" id="UZAU01000372">
    <property type="status" value="NOT_ANNOTATED_CDS"/>
    <property type="molecule type" value="Genomic_DNA"/>
</dbReference>
<organism evidence="2 3">
    <name type="scientific">Cannabis sativa</name>
    <name type="common">Hemp</name>
    <name type="synonym">Marijuana</name>
    <dbReference type="NCBI Taxonomy" id="3483"/>
    <lineage>
        <taxon>Eukaryota</taxon>
        <taxon>Viridiplantae</taxon>
        <taxon>Streptophyta</taxon>
        <taxon>Embryophyta</taxon>
        <taxon>Tracheophyta</taxon>
        <taxon>Spermatophyta</taxon>
        <taxon>Magnoliopsida</taxon>
        <taxon>eudicotyledons</taxon>
        <taxon>Gunneridae</taxon>
        <taxon>Pentapetalae</taxon>
        <taxon>rosids</taxon>
        <taxon>fabids</taxon>
        <taxon>Rosales</taxon>
        <taxon>Cannabaceae</taxon>
        <taxon>Cannabis</taxon>
    </lineage>
</organism>
<dbReference type="Gramene" id="evm.model.04.1156">
    <property type="protein sequence ID" value="cds.evm.model.04.1156"/>
    <property type="gene ID" value="evm.TU.04.1156"/>
</dbReference>
<reference evidence="2" key="1">
    <citation type="submission" date="2018-11" db="EMBL/GenBank/DDBJ databases">
        <authorList>
            <person name="Grassa J C."/>
        </authorList>
    </citation>
    <scope>NUCLEOTIDE SEQUENCE [LARGE SCALE GENOMIC DNA]</scope>
</reference>
<feature type="region of interest" description="Disordered" evidence="1">
    <location>
        <begin position="79"/>
        <end position="98"/>
    </location>
</feature>
<keyword evidence="3" id="KW-1185">Reference proteome</keyword>
<name>A0A803PBY5_CANSA</name>
<dbReference type="AlphaFoldDB" id="A0A803PBY5"/>
<reference evidence="2" key="2">
    <citation type="submission" date="2021-03" db="UniProtKB">
        <authorList>
            <consortium name="EnsemblPlants"/>
        </authorList>
    </citation>
    <scope>IDENTIFICATION</scope>
</reference>
<evidence type="ECO:0000313" key="2">
    <source>
        <dbReference type="EnsemblPlants" id="cds.evm.model.04.1156"/>
    </source>
</evidence>
<feature type="region of interest" description="Disordered" evidence="1">
    <location>
        <begin position="1"/>
        <end position="39"/>
    </location>
</feature>
<dbReference type="Proteomes" id="UP000596661">
    <property type="component" value="Chromosome 4"/>
</dbReference>
<evidence type="ECO:0000313" key="3">
    <source>
        <dbReference type="Proteomes" id="UP000596661"/>
    </source>
</evidence>
<dbReference type="EnsemblPlants" id="evm.model.04.1156">
    <property type="protein sequence ID" value="cds.evm.model.04.1156"/>
    <property type="gene ID" value="evm.TU.04.1156"/>
</dbReference>
<evidence type="ECO:0000256" key="1">
    <source>
        <dbReference type="SAM" id="MobiDB-lite"/>
    </source>
</evidence>